<keyword evidence="2" id="KW-0812">Transmembrane</keyword>
<evidence type="ECO:0000313" key="4">
    <source>
        <dbReference type="Proteomes" id="UP001610334"/>
    </source>
</evidence>
<protein>
    <submittedName>
        <fullName evidence="3">Uncharacterized protein</fullName>
    </submittedName>
</protein>
<evidence type="ECO:0000313" key="3">
    <source>
        <dbReference type="EMBL" id="KAL2803267.1"/>
    </source>
</evidence>
<name>A0ABR4GWF8_9EURO</name>
<feature type="transmembrane region" description="Helical" evidence="2">
    <location>
        <begin position="6"/>
        <end position="27"/>
    </location>
</feature>
<feature type="region of interest" description="Disordered" evidence="1">
    <location>
        <begin position="247"/>
        <end position="267"/>
    </location>
</feature>
<proteinExistence type="predicted"/>
<organism evidence="3 4">
    <name type="scientific">Aspergillus granulosus</name>
    <dbReference type="NCBI Taxonomy" id="176169"/>
    <lineage>
        <taxon>Eukaryota</taxon>
        <taxon>Fungi</taxon>
        <taxon>Dikarya</taxon>
        <taxon>Ascomycota</taxon>
        <taxon>Pezizomycotina</taxon>
        <taxon>Eurotiomycetes</taxon>
        <taxon>Eurotiomycetidae</taxon>
        <taxon>Eurotiales</taxon>
        <taxon>Aspergillaceae</taxon>
        <taxon>Aspergillus</taxon>
        <taxon>Aspergillus subgen. Nidulantes</taxon>
    </lineage>
</organism>
<feature type="transmembrane region" description="Helical" evidence="2">
    <location>
        <begin position="183"/>
        <end position="206"/>
    </location>
</feature>
<reference evidence="3 4" key="1">
    <citation type="submission" date="2024-07" db="EMBL/GenBank/DDBJ databases">
        <title>Section-level genome sequencing and comparative genomics of Aspergillus sections Usti and Cavernicolus.</title>
        <authorList>
            <consortium name="Lawrence Berkeley National Laboratory"/>
            <person name="Nybo J.L."/>
            <person name="Vesth T.C."/>
            <person name="Theobald S."/>
            <person name="Frisvad J.C."/>
            <person name="Larsen T.O."/>
            <person name="Kjaerboelling I."/>
            <person name="Rothschild-Mancinelli K."/>
            <person name="Lyhne E.K."/>
            <person name="Kogle M.E."/>
            <person name="Barry K."/>
            <person name="Clum A."/>
            <person name="Na H."/>
            <person name="Ledsgaard L."/>
            <person name="Lin J."/>
            <person name="Lipzen A."/>
            <person name="Kuo A."/>
            <person name="Riley R."/>
            <person name="Mondo S."/>
            <person name="Labutti K."/>
            <person name="Haridas S."/>
            <person name="Pangalinan J."/>
            <person name="Salamov A.A."/>
            <person name="Simmons B.A."/>
            <person name="Magnuson J.K."/>
            <person name="Chen J."/>
            <person name="Drula E."/>
            <person name="Henrissat B."/>
            <person name="Wiebenga A."/>
            <person name="Lubbers R.J."/>
            <person name="Gomes A.C."/>
            <person name="Makela M.R."/>
            <person name="Stajich J."/>
            <person name="Grigoriev I.V."/>
            <person name="Mortensen U.H."/>
            <person name="De Vries R.P."/>
            <person name="Baker S.E."/>
            <person name="Andersen M.R."/>
        </authorList>
    </citation>
    <scope>NUCLEOTIDE SEQUENCE [LARGE SCALE GENOMIC DNA]</scope>
    <source>
        <strain evidence="3 4">CBS 588.65</strain>
    </source>
</reference>
<evidence type="ECO:0000256" key="1">
    <source>
        <dbReference type="SAM" id="MobiDB-lite"/>
    </source>
</evidence>
<feature type="transmembrane region" description="Helical" evidence="2">
    <location>
        <begin position="112"/>
        <end position="132"/>
    </location>
</feature>
<feature type="transmembrane region" description="Helical" evidence="2">
    <location>
        <begin position="152"/>
        <end position="171"/>
    </location>
</feature>
<feature type="transmembrane region" description="Helical" evidence="2">
    <location>
        <begin position="39"/>
        <end position="58"/>
    </location>
</feature>
<feature type="compositionally biased region" description="Low complexity" evidence="1">
    <location>
        <begin position="326"/>
        <end position="336"/>
    </location>
</feature>
<keyword evidence="2" id="KW-0472">Membrane</keyword>
<accession>A0ABR4GWF8</accession>
<sequence length="360" mass="40343">MDVSVFFFGLFLGFFIFTMEGVVRQTIQIWKRTHKFVQAYLWMIWIESAVNLIFAITTRMQLDGAIAPSVGYYFSAVLLWAIQTQLLSQIIANRIALIMVSRRKSLQLRWGLFIAIGIINIAVGIIWIPAHLESASDFQRDLNFIFENVEKSFFLVVDLALNLYFLYLVRYRLIADGLNKYWVLYKFNIGFVAISTTMDALLLGLLSLPDQYAYVQFSPVTYTVKLYLELKMAQLISKVVKRSMNRVDDSSSQHNSSSNRAQLSHSYRTSTINKKSALRENYDGYEHEMSAHVSAGKYRHGRGEGRTRAGGGGGGDVAGGQGQGVGIVKTITTVVETESREGSSEGSRSREGGDSPGAFV</sequence>
<dbReference type="PANTHER" id="PTHR35179:SF1">
    <property type="entry name" value="INTEGRAL MEMBRANE PROTEIN"/>
    <property type="match status" value="1"/>
</dbReference>
<feature type="region of interest" description="Disordered" evidence="1">
    <location>
        <begin position="295"/>
        <end position="360"/>
    </location>
</feature>
<dbReference type="EMBL" id="JBFXLT010000145">
    <property type="protein sequence ID" value="KAL2803267.1"/>
    <property type="molecule type" value="Genomic_DNA"/>
</dbReference>
<gene>
    <name evidence="3" type="ORF">BJX63DRAFT_437126</name>
</gene>
<feature type="compositionally biased region" description="Basic and acidic residues" evidence="1">
    <location>
        <begin position="337"/>
        <end position="353"/>
    </location>
</feature>
<evidence type="ECO:0000256" key="2">
    <source>
        <dbReference type="SAM" id="Phobius"/>
    </source>
</evidence>
<feature type="transmembrane region" description="Helical" evidence="2">
    <location>
        <begin position="70"/>
        <end position="91"/>
    </location>
</feature>
<keyword evidence="4" id="KW-1185">Reference proteome</keyword>
<comment type="caution">
    <text evidence="3">The sequence shown here is derived from an EMBL/GenBank/DDBJ whole genome shotgun (WGS) entry which is preliminary data.</text>
</comment>
<dbReference type="PANTHER" id="PTHR35179">
    <property type="entry name" value="PROTEIN CBG02620"/>
    <property type="match status" value="1"/>
</dbReference>
<feature type="compositionally biased region" description="Gly residues" evidence="1">
    <location>
        <begin position="308"/>
        <end position="325"/>
    </location>
</feature>
<dbReference type="Proteomes" id="UP001610334">
    <property type="component" value="Unassembled WGS sequence"/>
</dbReference>
<keyword evidence="2" id="KW-1133">Transmembrane helix</keyword>